<name>A0A0B1TMB6_OESDE</name>
<dbReference type="InterPro" id="IPR050879">
    <property type="entry name" value="Acyltransferase_3"/>
</dbReference>
<proteinExistence type="predicted"/>
<evidence type="ECO:0000256" key="1">
    <source>
        <dbReference type="SAM" id="Phobius"/>
    </source>
</evidence>
<evidence type="ECO:0000313" key="3">
    <source>
        <dbReference type="Proteomes" id="UP000053660"/>
    </source>
</evidence>
<accession>A0A0B1TMB6</accession>
<dbReference type="EMBL" id="KN549546">
    <property type="protein sequence ID" value="KHJ96977.1"/>
    <property type="molecule type" value="Genomic_DNA"/>
</dbReference>
<reference evidence="2 3" key="1">
    <citation type="submission" date="2014-03" db="EMBL/GenBank/DDBJ databases">
        <title>Draft genome of the hookworm Oesophagostomum dentatum.</title>
        <authorList>
            <person name="Mitreva M."/>
        </authorList>
    </citation>
    <scope>NUCLEOTIDE SEQUENCE [LARGE SCALE GENOMIC DNA]</scope>
    <source>
        <strain evidence="2 3">OD-Hann</strain>
    </source>
</reference>
<dbReference type="GO" id="GO:0016020">
    <property type="term" value="C:membrane"/>
    <property type="evidence" value="ECO:0007669"/>
    <property type="project" value="TreeGrafter"/>
</dbReference>
<gene>
    <name evidence="2" type="ORF">OESDEN_03052</name>
</gene>
<dbReference type="GO" id="GO:0000271">
    <property type="term" value="P:polysaccharide biosynthetic process"/>
    <property type="evidence" value="ECO:0007669"/>
    <property type="project" value="TreeGrafter"/>
</dbReference>
<protein>
    <recommendedName>
        <fullName evidence="4">Acyltransferase</fullName>
    </recommendedName>
</protein>
<keyword evidence="1" id="KW-0812">Transmembrane</keyword>
<evidence type="ECO:0008006" key="4">
    <source>
        <dbReference type="Google" id="ProtNLM"/>
    </source>
</evidence>
<organism evidence="2 3">
    <name type="scientific">Oesophagostomum dentatum</name>
    <name type="common">Nodular worm</name>
    <dbReference type="NCBI Taxonomy" id="61180"/>
    <lineage>
        <taxon>Eukaryota</taxon>
        <taxon>Metazoa</taxon>
        <taxon>Ecdysozoa</taxon>
        <taxon>Nematoda</taxon>
        <taxon>Chromadorea</taxon>
        <taxon>Rhabditida</taxon>
        <taxon>Rhabditina</taxon>
        <taxon>Rhabditomorpha</taxon>
        <taxon>Strongyloidea</taxon>
        <taxon>Strongylidae</taxon>
        <taxon>Oesophagostomum</taxon>
    </lineage>
</organism>
<keyword evidence="1" id="KW-0472">Membrane</keyword>
<feature type="transmembrane region" description="Helical" evidence="1">
    <location>
        <begin position="21"/>
        <end position="39"/>
    </location>
</feature>
<feature type="transmembrane region" description="Helical" evidence="1">
    <location>
        <begin position="74"/>
        <end position="93"/>
    </location>
</feature>
<dbReference type="Proteomes" id="UP000053660">
    <property type="component" value="Unassembled WGS sequence"/>
</dbReference>
<keyword evidence="1" id="KW-1133">Transmembrane helix</keyword>
<dbReference type="PANTHER" id="PTHR23028">
    <property type="entry name" value="ACETYLTRANSFERASE"/>
    <property type="match status" value="1"/>
</dbReference>
<feature type="transmembrane region" description="Helical" evidence="1">
    <location>
        <begin position="137"/>
        <end position="156"/>
    </location>
</feature>
<dbReference type="AlphaFoldDB" id="A0A0B1TMB6"/>
<feature type="transmembrane region" description="Helical" evidence="1">
    <location>
        <begin position="105"/>
        <end position="125"/>
    </location>
</feature>
<dbReference type="OrthoDB" id="5825384at2759"/>
<keyword evidence="3" id="KW-1185">Reference proteome</keyword>
<sequence>METECITESLPLDLDETSNKDSYACCALFFLTVAVPFFWSPLPSRLFRLMTTFASAVLISMGRKHVAIFPSKRLLVFIGDMSYALYLFHWPIYVVVKYHFPDNPLGFSGPFFGVFVSLSTARLAYEYYETTYLRWSPPTIALLIVCLLGSSVILSLNRHSVEMEEMNSNLINYTEINVKDAAWNLTLARLLVSHERQSHMWNEGCTYSNKFVNVTLAPRGFCSMKLSAEPKRYSRNNRAFKKKPGVTAAKRETTKNGSGVYDFLVLGNSFACNQGDLVYNAFNHFARKFDIFCLSACEVMTPTFRDACTFKLNYTHIVEELKPDVVFIICRSVSTTVAFDATKPITEDKWFKIQLEFLTILERMVKKVWI</sequence>
<evidence type="ECO:0000313" key="2">
    <source>
        <dbReference type="EMBL" id="KHJ96977.1"/>
    </source>
</evidence>
<dbReference type="PANTHER" id="PTHR23028:SF53">
    <property type="entry name" value="ACYL_TRANSF_3 DOMAIN-CONTAINING PROTEIN"/>
    <property type="match status" value="1"/>
</dbReference>